<sequence length="87" mass="9515">MEIEMQAKTYRLGSSEMVYAPGVIAWAINGYAFENDRKVLLSLVSETWGLPEATAHRLLSREITYTIEDQAVVLIDSANAAGSGSVH</sequence>
<evidence type="ECO:0000313" key="1">
    <source>
        <dbReference type="EMBL" id="RFC63985.1"/>
    </source>
</evidence>
<organism evidence="1 2">
    <name type="scientific">Mesorhizobium denitrificans</name>
    <dbReference type="NCBI Taxonomy" id="2294114"/>
    <lineage>
        <taxon>Bacteria</taxon>
        <taxon>Pseudomonadati</taxon>
        <taxon>Pseudomonadota</taxon>
        <taxon>Alphaproteobacteria</taxon>
        <taxon>Hyphomicrobiales</taxon>
        <taxon>Phyllobacteriaceae</taxon>
        <taxon>Mesorhizobium</taxon>
    </lineage>
</organism>
<name>A0A371X433_9HYPH</name>
<dbReference type="AlphaFoldDB" id="A0A371X433"/>
<dbReference type="Proteomes" id="UP000262379">
    <property type="component" value="Unassembled WGS sequence"/>
</dbReference>
<dbReference type="EMBL" id="QURN01000020">
    <property type="protein sequence ID" value="RFC63985.1"/>
    <property type="molecule type" value="Genomic_DNA"/>
</dbReference>
<protein>
    <submittedName>
        <fullName evidence="1">Uncharacterized protein</fullName>
    </submittedName>
</protein>
<proteinExistence type="predicted"/>
<accession>A0A371X433</accession>
<keyword evidence="2" id="KW-1185">Reference proteome</keyword>
<evidence type="ECO:0000313" key="2">
    <source>
        <dbReference type="Proteomes" id="UP000262379"/>
    </source>
</evidence>
<comment type="caution">
    <text evidence="1">The sequence shown here is derived from an EMBL/GenBank/DDBJ whole genome shotgun (WGS) entry which is preliminary data.</text>
</comment>
<gene>
    <name evidence="1" type="ORF">DY251_19585</name>
</gene>
<reference evidence="2" key="1">
    <citation type="submission" date="2018-08" db="EMBL/GenBank/DDBJ databases">
        <authorList>
            <person name="Im W.T."/>
        </authorList>
    </citation>
    <scope>NUCLEOTIDE SEQUENCE [LARGE SCALE GENOMIC DNA]</scope>
    <source>
        <strain evidence="2">LA-28</strain>
    </source>
</reference>